<dbReference type="EMBL" id="JAYKYQ010000002">
    <property type="protein sequence ID" value="MEB3509608.1"/>
    <property type="molecule type" value="Genomic_DNA"/>
</dbReference>
<keyword evidence="3" id="KW-1185">Reference proteome</keyword>
<keyword evidence="1" id="KW-0812">Transmembrane</keyword>
<feature type="transmembrane region" description="Helical" evidence="1">
    <location>
        <begin position="6"/>
        <end position="30"/>
    </location>
</feature>
<evidence type="ECO:0000256" key="1">
    <source>
        <dbReference type="SAM" id="Phobius"/>
    </source>
</evidence>
<reference evidence="2 3" key="1">
    <citation type="submission" date="2023-12" db="EMBL/GenBank/DDBJ databases">
        <title>novel species in genus Nocarida.</title>
        <authorList>
            <person name="Li Z."/>
        </authorList>
    </citation>
    <scope>NUCLEOTIDE SEQUENCE [LARGE SCALE GENOMIC DNA]</scope>
    <source>
        <strain evidence="2 3">CDC186</strain>
    </source>
</reference>
<feature type="transmembrane region" description="Helical" evidence="1">
    <location>
        <begin position="42"/>
        <end position="63"/>
    </location>
</feature>
<sequence>MVILLLYALFHLVLLGSAMLFIVYCFRVVLEPNDLMESTIRGCMLIAGGLVVLATHVAGLTVAELAVSALSNATPIALLAGTVLPGIAGAAVGWYFVHVFPKSEDIAKRITIFIGAISIIEFLLVYAQAIRTSGLAMGTAVIPNVAFVVGIIIYVGITYTHQPDRTDGRPGDHSDRRFVR</sequence>
<feature type="transmembrane region" description="Helical" evidence="1">
    <location>
        <begin position="109"/>
        <end position="129"/>
    </location>
</feature>
<proteinExistence type="predicted"/>
<dbReference type="RefSeq" id="WP_195077630.1">
    <property type="nucleotide sequence ID" value="NZ_JAYESH010000001.1"/>
</dbReference>
<feature type="transmembrane region" description="Helical" evidence="1">
    <location>
        <begin position="75"/>
        <end position="97"/>
    </location>
</feature>
<evidence type="ECO:0000313" key="3">
    <source>
        <dbReference type="Proteomes" id="UP001348098"/>
    </source>
</evidence>
<comment type="caution">
    <text evidence="2">The sequence shown here is derived from an EMBL/GenBank/DDBJ whole genome shotgun (WGS) entry which is preliminary data.</text>
</comment>
<accession>A0ABU6AQ79</accession>
<evidence type="ECO:0000313" key="2">
    <source>
        <dbReference type="EMBL" id="MEB3509608.1"/>
    </source>
</evidence>
<protein>
    <submittedName>
        <fullName evidence="2">Uncharacterized protein</fullName>
    </submittedName>
</protein>
<organism evidence="2 3">
    <name type="scientific">Nocardia implantans</name>
    <dbReference type="NCBI Taxonomy" id="3108168"/>
    <lineage>
        <taxon>Bacteria</taxon>
        <taxon>Bacillati</taxon>
        <taxon>Actinomycetota</taxon>
        <taxon>Actinomycetes</taxon>
        <taxon>Mycobacteriales</taxon>
        <taxon>Nocardiaceae</taxon>
        <taxon>Nocardia</taxon>
    </lineage>
</organism>
<dbReference type="Proteomes" id="UP001348098">
    <property type="component" value="Unassembled WGS sequence"/>
</dbReference>
<name>A0ABU6AQ79_9NOCA</name>
<feature type="transmembrane region" description="Helical" evidence="1">
    <location>
        <begin position="135"/>
        <end position="157"/>
    </location>
</feature>
<gene>
    <name evidence="2" type="ORF">U3653_06220</name>
</gene>
<keyword evidence="1" id="KW-0472">Membrane</keyword>
<keyword evidence="1" id="KW-1133">Transmembrane helix</keyword>